<dbReference type="Proteomes" id="UP000760860">
    <property type="component" value="Unassembled WGS sequence"/>
</dbReference>
<comment type="subcellular location">
    <subcellularLocation>
        <location evidence="1 5">Secreted</location>
    </subcellularLocation>
</comment>
<comment type="caution">
    <text evidence="12">The sequence shown here is derived from an EMBL/GenBank/DDBJ whole genome shotgun (WGS) entry which is preliminary data.</text>
</comment>
<dbReference type="EMBL" id="RCMG01000705">
    <property type="protein sequence ID" value="KAG2850226.1"/>
    <property type="molecule type" value="Genomic_DNA"/>
</dbReference>
<dbReference type="Proteomes" id="UP000774804">
    <property type="component" value="Unassembled WGS sequence"/>
</dbReference>
<gene>
    <name evidence="11" type="ORF">JG687_00006414</name>
    <name evidence="12" type="ORF">PC110_g12331</name>
    <name evidence="6" type="ORF">PC113_g16975</name>
    <name evidence="8" type="ORF">PC115_g16328</name>
    <name evidence="7" type="ORF">PC117_g22748</name>
    <name evidence="9" type="ORF">PC118_g16795</name>
    <name evidence="10" type="ORF">PC129_g15428</name>
</gene>
<name>A0A329S3P7_9STRA</name>
<dbReference type="Proteomes" id="UP000251314">
    <property type="component" value="Unassembled WGS sequence"/>
</dbReference>
<evidence type="ECO:0000256" key="3">
    <source>
        <dbReference type="ARBA" id="ARBA00022525"/>
    </source>
</evidence>
<reference evidence="6" key="2">
    <citation type="submission" date="2018-10" db="EMBL/GenBank/DDBJ databases">
        <title>Effector identification in a new, highly contiguous assembly of the strawberry crown rot pathogen Phytophthora cactorum.</title>
        <authorList>
            <person name="Armitage A.D."/>
            <person name="Nellist C.F."/>
            <person name="Bates H."/>
            <person name="Vickerstaff R.J."/>
            <person name="Harrison R.J."/>
        </authorList>
    </citation>
    <scope>NUCLEOTIDE SEQUENCE</scope>
    <source>
        <strain evidence="6">15-7</strain>
        <strain evidence="8">4032</strain>
        <strain evidence="7">4040</strain>
        <strain evidence="9">P415</strain>
        <strain evidence="10">P421</strain>
    </source>
</reference>
<organism evidence="12 13">
    <name type="scientific">Phytophthora cactorum</name>
    <dbReference type="NCBI Taxonomy" id="29920"/>
    <lineage>
        <taxon>Eukaryota</taxon>
        <taxon>Sar</taxon>
        <taxon>Stramenopiles</taxon>
        <taxon>Oomycota</taxon>
        <taxon>Peronosporomycetes</taxon>
        <taxon>Peronosporales</taxon>
        <taxon>Peronosporaceae</taxon>
        <taxon>Phytophthora</taxon>
    </lineage>
</organism>
<reference evidence="12 13" key="1">
    <citation type="submission" date="2018-01" db="EMBL/GenBank/DDBJ databases">
        <title>Draft genome of the strawberry crown rot pathogen Phytophthora cactorum.</title>
        <authorList>
            <person name="Armitage A.D."/>
            <person name="Lysoe E."/>
            <person name="Nellist C.F."/>
            <person name="Harrison R.J."/>
            <person name="Brurberg M.B."/>
        </authorList>
    </citation>
    <scope>NUCLEOTIDE SEQUENCE [LARGE SCALE GENOMIC DNA]</scope>
    <source>
        <strain evidence="12 13">10300</strain>
    </source>
</reference>
<evidence type="ECO:0000313" key="12">
    <source>
        <dbReference type="EMBL" id="RAW31309.1"/>
    </source>
</evidence>
<protein>
    <recommendedName>
        <fullName evidence="5">RxLR effector protein</fullName>
    </recommendedName>
</protein>
<dbReference type="Proteomes" id="UP000697107">
    <property type="component" value="Unassembled WGS sequence"/>
</dbReference>
<dbReference type="EMBL" id="RCMV01000713">
    <property type="protein sequence ID" value="KAG3213648.1"/>
    <property type="molecule type" value="Genomic_DNA"/>
</dbReference>
<evidence type="ECO:0000256" key="1">
    <source>
        <dbReference type="ARBA" id="ARBA00004613"/>
    </source>
</evidence>
<feature type="chain" id="PRO_5044947954" description="RxLR effector protein" evidence="5">
    <location>
        <begin position="22"/>
        <end position="77"/>
    </location>
</feature>
<comment type="similarity">
    <text evidence="2 5">Belongs to the RxLR effector family.</text>
</comment>
<dbReference type="Proteomes" id="UP000688947">
    <property type="component" value="Unassembled WGS sequence"/>
</dbReference>
<evidence type="ECO:0000313" key="8">
    <source>
        <dbReference type="EMBL" id="KAG2900148.1"/>
    </source>
</evidence>
<evidence type="ECO:0000313" key="11">
    <source>
        <dbReference type="EMBL" id="KAG6963661.1"/>
    </source>
</evidence>
<evidence type="ECO:0000313" key="7">
    <source>
        <dbReference type="EMBL" id="KAG2897626.1"/>
    </source>
</evidence>
<dbReference type="EMBL" id="RCMK01001291">
    <property type="protein sequence ID" value="KAG2897626.1"/>
    <property type="molecule type" value="Genomic_DNA"/>
</dbReference>
<evidence type="ECO:0000256" key="5">
    <source>
        <dbReference type="RuleBase" id="RU367124"/>
    </source>
</evidence>
<dbReference type="EMBL" id="JAENGZ010000261">
    <property type="protein sequence ID" value="KAG6963661.1"/>
    <property type="molecule type" value="Genomic_DNA"/>
</dbReference>
<accession>A0A329S3P7</accession>
<dbReference type="Pfam" id="PF16810">
    <property type="entry name" value="RXLR"/>
    <property type="match status" value="1"/>
</dbReference>
<evidence type="ECO:0000313" key="6">
    <source>
        <dbReference type="EMBL" id="KAG2850226.1"/>
    </source>
</evidence>
<dbReference type="InterPro" id="IPR031825">
    <property type="entry name" value="RXLR"/>
</dbReference>
<evidence type="ECO:0000313" key="10">
    <source>
        <dbReference type="EMBL" id="KAG3213648.1"/>
    </source>
</evidence>
<evidence type="ECO:0000256" key="2">
    <source>
        <dbReference type="ARBA" id="ARBA00010400"/>
    </source>
</evidence>
<evidence type="ECO:0000256" key="4">
    <source>
        <dbReference type="ARBA" id="ARBA00022729"/>
    </source>
</evidence>
<evidence type="ECO:0000313" key="13">
    <source>
        <dbReference type="Proteomes" id="UP000251314"/>
    </source>
</evidence>
<comment type="function">
    <text evidence="5">Effector that suppresses plant defense responses during pathogen infection.</text>
</comment>
<dbReference type="EMBL" id="RCML01000717">
    <property type="protein sequence ID" value="KAG2970553.1"/>
    <property type="molecule type" value="Genomic_DNA"/>
</dbReference>
<comment type="domain">
    <text evidence="5">The RxLR-dEER motif acts to carry the protein into the host cell cytoplasm through binding to cell surface phosphatidylinositol-3-phosphate.</text>
</comment>
<dbReference type="AlphaFoldDB" id="A0A329S3P7"/>
<sequence length="77" mass="8162">MRVSSLMLAMAAAILVAVSNAASVTRSSTPAKQTTLNFMSSSRVLESNQNDKIKGRFLRSGATGGDEDRALNNNAFL</sequence>
<dbReference type="Proteomes" id="UP000736787">
    <property type="component" value="Unassembled WGS sequence"/>
</dbReference>
<evidence type="ECO:0000313" key="9">
    <source>
        <dbReference type="EMBL" id="KAG2970553.1"/>
    </source>
</evidence>
<keyword evidence="4 5" id="KW-0732">Signal</keyword>
<feature type="signal peptide" evidence="5">
    <location>
        <begin position="1"/>
        <end position="21"/>
    </location>
</feature>
<dbReference type="VEuPathDB" id="FungiDB:PC110_g12331"/>
<reference evidence="11" key="3">
    <citation type="submission" date="2021-01" db="EMBL/GenBank/DDBJ databases">
        <title>Phytophthora aleatoria, a newly-described species from Pinus radiata is distinct from Phytophthora cactorum isolates based on comparative genomics.</title>
        <authorList>
            <person name="Mcdougal R."/>
            <person name="Panda P."/>
            <person name="Williams N."/>
            <person name="Studholme D.J."/>
        </authorList>
    </citation>
    <scope>NUCLEOTIDE SEQUENCE</scope>
    <source>
        <strain evidence="11">NZFS 3830</strain>
    </source>
</reference>
<dbReference type="EMBL" id="MJFZ01000328">
    <property type="protein sequence ID" value="RAW31309.1"/>
    <property type="molecule type" value="Genomic_DNA"/>
</dbReference>
<dbReference type="Proteomes" id="UP000735874">
    <property type="component" value="Unassembled WGS sequence"/>
</dbReference>
<proteinExistence type="inferred from homology"/>
<dbReference type="OrthoDB" id="10344992at2759"/>
<keyword evidence="13" id="KW-1185">Reference proteome</keyword>
<keyword evidence="3 5" id="KW-0964">Secreted</keyword>
<dbReference type="EMBL" id="RCMI01000708">
    <property type="protein sequence ID" value="KAG2900148.1"/>
    <property type="molecule type" value="Genomic_DNA"/>
</dbReference>